<evidence type="ECO:0000259" key="1">
    <source>
        <dbReference type="PROSITE" id="PS51549"/>
    </source>
</evidence>
<dbReference type="RefSeq" id="WP_198123728.1">
    <property type="nucleotide sequence ID" value="NZ_JAECZC010000007.1"/>
</dbReference>
<dbReference type="Pfam" id="PF10517">
    <property type="entry name" value="DM13"/>
    <property type="match status" value="1"/>
</dbReference>
<reference evidence="2 3" key="1">
    <citation type="journal article" date="2021" name="Int. J. Syst. Evol. Microbiol.">
        <title>Amazonocrinis nigriterrae gen. nov., sp. nov., Atlanticothrix silvestris gen. nov., sp. nov. and Dendronalium phyllosphericum gen. nov., sp. nov., nostocacean cyanobacteria from Brazilian environments.</title>
        <authorList>
            <person name="Alvarenga D.O."/>
            <person name="Andreote A.P.D."/>
            <person name="Branco L.H.Z."/>
            <person name="Delbaje E."/>
            <person name="Cruz R.B."/>
            <person name="Varani A.M."/>
            <person name="Fiore M.F."/>
        </authorList>
    </citation>
    <scope>NUCLEOTIDE SEQUENCE [LARGE SCALE GENOMIC DNA]</scope>
    <source>
        <strain evidence="2 3">CENA67</strain>
    </source>
</reference>
<protein>
    <submittedName>
        <fullName evidence="2">DM13 domain-containing protein</fullName>
    </submittedName>
</protein>
<organism evidence="2 3">
    <name type="scientific">Amazonocrinis nigriterrae CENA67</name>
    <dbReference type="NCBI Taxonomy" id="2794033"/>
    <lineage>
        <taxon>Bacteria</taxon>
        <taxon>Bacillati</taxon>
        <taxon>Cyanobacteriota</taxon>
        <taxon>Cyanophyceae</taxon>
        <taxon>Nostocales</taxon>
        <taxon>Nostocaceae</taxon>
        <taxon>Amazonocrinis</taxon>
        <taxon>Amazonocrinis nigriterrae</taxon>
    </lineage>
</organism>
<dbReference type="InterPro" id="IPR019545">
    <property type="entry name" value="DM13_domain"/>
</dbReference>
<evidence type="ECO:0000313" key="2">
    <source>
        <dbReference type="EMBL" id="MBH8561726.1"/>
    </source>
</evidence>
<dbReference type="AlphaFoldDB" id="A0A8J7L9P9"/>
<comment type="caution">
    <text evidence="2">The sequence shown here is derived from an EMBL/GenBank/DDBJ whole genome shotgun (WGS) entry which is preliminary data.</text>
</comment>
<evidence type="ECO:0000313" key="3">
    <source>
        <dbReference type="Proteomes" id="UP000632766"/>
    </source>
</evidence>
<dbReference type="Proteomes" id="UP000632766">
    <property type="component" value="Unassembled WGS sequence"/>
</dbReference>
<dbReference type="PROSITE" id="PS51257">
    <property type="entry name" value="PROKAR_LIPOPROTEIN"/>
    <property type="match status" value="1"/>
</dbReference>
<name>A0A8J7L9P9_9NOST</name>
<gene>
    <name evidence="2" type="ORF">I8748_05950</name>
</gene>
<keyword evidence="3" id="KW-1185">Reference proteome</keyword>
<dbReference type="EMBL" id="JAECZC010000007">
    <property type="protein sequence ID" value="MBH8561726.1"/>
    <property type="molecule type" value="Genomic_DNA"/>
</dbReference>
<feature type="domain" description="DM13" evidence="1">
    <location>
        <begin position="38"/>
        <end position="147"/>
    </location>
</feature>
<dbReference type="PROSITE" id="PS51549">
    <property type="entry name" value="DM13"/>
    <property type="match status" value="1"/>
</dbReference>
<proteinExistence type="predicted"/>
<accession>A0A8J7L9P9</accession>
<sequence length="147" mass="16234">MKFKHSVIFGIVIVATLTTSCTKEVTINQTQTQAPTPASVAESGNFKAREYPAQGTAKVITEQGKRYLVFDQKFKTGKGPDLFVILHRSDAPPLTGIKEKDYVNIAPLQKTSGTQRYALPGNLKLAEYKSVAIWCRKFNSTFAYASL</sequence>